<evidence type="ECO:0000256" key="5">
    <source>
        <dbReference type="ARBA" id="ARBA00022932"/>
    </source>
</evidence>
<dbReference type="InterPro" id="IPR043502">
    <property type="entry name" value="DNA/RNA_pol_sf"/>
</dbReference>
<feature type="domain" description="DNA-directed DNA polymerase family B multifunctional" evidence="8">
    <location>
        <begin position="318"/>
        <end position="473"/>
    </location>
</feature>
<comment type="caution">
    <text evidence="9">The sequence shown here is derived from an EMBL/GenBank/DDBJ whole genome shotgun (WGS) entry which is preliminary data.</text>
</comment>
<evidence type="ECO:0000256" key="6">
    <source>
        <dbReference type="ARBA" id="ARBA00023125"/>
    </source>
</evidence>
<dbReference type="RefSeq" id="WP_390293282.1">
    <property type="nucleotide sequence ID" value="NZ_JBHUDO010000002.1"/>
</dbReference>
<dbReference type="InterPro" id="IPR042087">
    <property type="entry name" value="DNA_pol_B_thumb"/>
</dbReference>
<protein>
    <recommendedName>
        <fullName evidence="2">DNA-directed DNA polymerase</fullName>
        <ecNumber evidence="2">2.7.7.7</ecNumber>
    </recommendedName>
</protein>
<dbReference type="EC" id="2.7.7.7" evidence="2"/>
<evidence type="ECO:0000313" key="10">
    <source>
        <dbReference type="Proteomes" id="UP001597034"/>
    </source>
</evidence>
<keyword evidence="4 9" id="KW-0548">Nucleotidyltransferase</keyword>
<evidence type="ECO:0000259" key="8">
    <source>
        <dbReference type="Pfam" id="PF00136"/>
    </source>
</evidence>
<sequence length="708" mass="78299">MFALDFHDDRVVEWHRDGDEAVAVENTDYHPTLYVAAPDDARAELAAALEADPKVVATATEEWRLDLHADAPEPVLRVDCERVSEVRTLANEVRHHHERGSHAPGTFRLFDVDFAPGFRYCVETDSSPVPTEPLRTLSIDIDEAALAHDRVGELRVGGEPAGGTPGAALRTLARRLDRVDPDVLLLSHADLVPTLADAADEHGVDLDLGRRPGWTQLAGENTYESYGRVGHSPARYAVPGRAIVVTGSSFLWNESSLAGLHYMVERSWRPLQETAWASIGTVLTAMQSREALSRGVLVPWNKWEPESFKPARTLHAADRGGVTLSPEVGLHEDVHELDFASLYPNVIREHNVTPETVGCDCHADRADVPGLGYAVCDEPGFLPDVLAPLLDDRAEFKARLADLPDGDDAGDVDDEGLAARSAAIKWVLVSCFGYQGYRNAKFGRIECHETINAFAREVLLDAKEALERAGWHVVHAIVDSLWVTPREGVEQEPLDAVAARVTDDAGIRLEHEADYDWVAFVPRRGTEAGALTRYVGRADDGSFKLRGIEARQRSTPEWVADCQRDLLDTLDAERAPEPVVDRLRTHLLDLHAGRVDPADLVVTKRVGKRPGAYTQETRTVGALRRYEHHGVDRHPGQPVRFVVVADDASRTAERVRLAFEDPDGYDADFYADLATRAAVSVVSPLGWDRERVDRYLRERRDAALSAYL</sequence>
<keyword evidence="3 9" id="KW-0808">Transferase</keyword>
<gene>
    <name evidence="9" type="ORF">ACFSBL_11675</name>
</gene>
<dbReference type="GO" id="GO:0003887">
    <property type="term" value="F:DNA-directed DNA polymerase activity"/>
    <property type="evidence" value="ECO:0007669"/>
    <property type="project" value="UniProtKB-KW"/>
</dbReference>
<organism evidence="9 10">
    <name type="scientific">Haloarchaeobius litoreus</name>
    <dbReference type="NCBI Taxonomy" id="755306"/>
    <lineage>
        <taxon>Archaea</taxon>
        <taxon>Methanobacteriati</taxon>
        <taxon>Methanobacteriota</taxon>
        <taxon>Stenosarchaea group</taxon>
        <taxon>Halobacteria</taxon>
        <taxon>Halobacteriales</taxon>
        <taxon>Halorubellaceae</taxon>
        <taxon>Haloarchaeobius</taxon>
    </lineage>
</organism>
<evidence type="ECO:0000256" key="7">
    <source>
        <dbReference type="ARBA" id="ARBA00049244"/>
    </source>
</evidence>
<keyword evidence="10" id="KW-1185">Reference proteome</keyword>
<dbReference type="SUPFAM" id="SSF56672">
    <property type="entry name" value="DNA/RNA polymerases"/>
    <property type="match status" value="1"/>
</dbReference>
<dbReference type="SMART" id="SM00486">
    <property type="entry name" value="POLBc"/>
    <property type="match status" value="1"/>
</dbReference>
<dbReference type="GO" id="GO:0003677">
    <property type="term" value="F:DNA binding"/>
    <property type="evidence" value="ECO:0007669"/>
    <property type="project" value="UniProtKB-KW"/>
</dbReference>
<dbReference type="NCBIfam" id="NF004418">
    <property type="entry name" value="PRK05761.1-4"/>
    <property type="match status" value="1"/>
</dbReference>
<dbReference type="PANTHER" id="PTHR10322">
    <property type="entry name" value="DNA POLYMERASE CATALYTIC SUBUNIT"/>
    <property type="match status" value="1"/>
</dbReference>
<dbReference type="Proteomes" id="UP001597034">
    <property type="component" value="Unassembled WGS sequence"/>
</dbReference>
<dbReference type="Gene3D" id="1.10.287.690">
    <property type="entry name" value="Helix hairpin bin"/>
    <property type="match status" value="1"/>
</dbReference>
<keyword evidence="5 9" id="KW-0239">DNA-directed DNA polymerase</keyword>
<dbReference type="InterPro" id="IPR006134">
    <property type="entry name" value="DNA-dir_DNA_pol_B_multi_dom"/>
</dbReference>
<dbReference type="Gene3D" id="3.90.1600.10">
    <property type="entry name" value="Palm domain of DNA polymerase"/>
    <property type="match status" value="1"/>
</dbReference>
<dbReference type="PANTHER" id="PTHR10322:SF23">
    <property type="entry name" value="DNA POLYMERASE DELTA CATALYTIC SUBUNIT"/>
    <property type="match status" value="1"/>
</dbReference>
<evidence type="ECO:0000256" key="1">
    <source>
        <dbReference type="ARBA" id="ARBA00005755"/>
    </source>
</evidence>
<name>A0ABD6DLS3_9EURY</name>
<evidence type="ECO:0000256" key="4">
    <source>
        <dbReference type="ARBA" id="ARBA00022695"/>
    </source>
</evidence>
<dbReference type="AlphaFoldDB" id="A0ABD6DLS3"/>
<dbReference type="Pfam" id="PF00136">
    <property type="entry name" value="DNA_pol_B"/>
    <property type="match status" value="1"/>
</dbReference>
<evidence type="ECO:0000313" key="9">
    <source>
        <dbReference type="EMBL" id="MFD1646340.1"/>
    </source>
</evidence>
<evidence type="ECO:0000256" key="3">
    <source>
        <dbReference type="ARBA" id="ARBA00022679"/>
    </source>
</evidence>
<evidence type="ECO:0000256" key="2">
    <source>
        <dbReference type="ARBA" id="ARBA00012417"/>
    </source>
</evidence>
<dbReference type="EMBL" id="JBHUDO010000002">
    <property type="protein sequence ID" value="MFD1646340.1"/>
    <property type="molecule type" value="Genomic_DNA"/>
</dbReference>
<dbReference type="Gene3D" id="1.10.132.60">
    <property type="entry name" value="DNA polymerase family B, C-terminal domain"/>
    <property type="match status" value="1"/>
</dbReference>
<dbReference type="InterPro" id="IPR050240">
    <property type="entry name" value="DNA_pol_type-B"/>
</dbReference>
<reference evidence="9 10" key="1">
    <citation type="journal article" date="2019" name="Int. J. Syst. Evol. Microbiol.">
        <title>The Global Catalogue of Microorganisms (GCM) 10K type strain sequencing project: providing services to taxonomists for standard genome sequencing and annotation.</title>
        <authorList>
            <consortium name="The Broad Institute Genomics Platform"/>
            <consortium name="The Broad Institute Genome Sequencing Center for Infectious Disease"/>
            <person name="Wu L."/>
            <person name="Ma J."/>
        </authorList>
    </citation>
    <scope>NUCLEOTIDE SEQUENCE [LARGE SCALE GENOMIC DNA]</scope>
    <source>
        <strain evidence="9 10">CGMCC 1.10390</strain>
    </source>
</reference>
<keyword evidence="6" id="KW-0238">DNA-binding</keyword>
<dbReference type="InterPro" id="IPR006172">
    <property type="entry name" value="DNA-dir_DNA_pol_B"/>
</dbReference>
<comment type="similarity">
    <text evidence="1">Belongs to the DNA polymerase type-B family.</text>
</comment>
<dbReference type="InterPro" id="IPR023211">
    <property type="entry name" value="DNA_pol_palm_dom_sf"/>
</dbReference>
<accession>A0ABD6DLS3</accession>
<proteinExistence type="inferred from homology"/>
<comment type="catalytic activity">
    <reaction evidence="7">
        <text>DNA(n) + a 2'-deoxyribonucleoside 5'-triphosphate = DNA(n+1) + diphosphate</text>
        <dbReference type="Rhea" id="RHEA:22508"/>
        <dbReference type="Rhea" id="RHEA-COMP:17339"/>
        <dbReference type="Rhea" id="RHEA-COMP:17340"/>
        <dbReference type="ChEBI" id="CHEBI:33019"/>
        <dbReference type="ChEBI" id="CHEBI:61560"/>
        <dbReference type="ChEBI" id="CHEBI:173112"/>
        <dbReference type="EC" id="2.7.7.7"/>
    </reaction>
</comment>